<dbReference type="OrthoDB" id="203477at2157"/>
<dbReference type="PANTHER" id="PTHR43265:SF1">
    <property type="entry name" value="ESTERASE ESTD"/>
    <property type="match status" value="1"/>
</dbReference>
<protein>
    <submittedName>
        <fullName evidence="1">Alpha/beta hydrolase fold protein</fullName>
    </submittedName>
</protein>
<dbReference type="GO" id="GO:0052689">
    <property type="term" value="F:carboxylic ester hydrolase activity"/>
    <property type="evidence" value="ECO:0007669"/>
    <property type="project" value="TreeGrafter"/>
</dbReference>
<evidence type="ECO:0000313" key="2">
    <source>
        <dbReference type="Proteomes" id="UP000066737"/>
    </source>
</evidence>
<name>A0A0U5H4V7_9EURY</name>
<keyword evidence="2" id="KW-1185">Reference proteome</keyword>
<dbReference type="InterPro" id="IPR029058">
    <property type="entry name" value="AB_hydrolase_fold"/>
</dbReference>
<dbReference type="InterPro" id="IPR053145">
    <property type="entry name" value="AB_hydrolase_Est10"/>
</dbReference>
<keyword evidence="1" id="KW-0378">Hydrolase</keyword>
<dbReference type="STRING" id="1407499.HHUB_2662"/>
<dbReference type="PANTHER" id="PTHR43265">
    <property type="entry name" value="ESTERASE ESTD"/>
    <property type="match status" value="1"/>
</dbReference>
<dbReference type="SUPFAM" id="SSF53474">
    <property type="entry name" value="alpha/beta-Hydrolases"/>
    <property type="match status" value="1"/>
</dbReference>
<dbReference type="GeneID" id="26659294"/>
<dbReference type="Proteomes" id="UP000066737">
    <property type="component" value="Chromosome I"/>
</dbReference>
<dbReference type="KEGG" id="hhb:Hhub_2662"/>
<organism evidence="1 2">
    <name type="scientific">Halobacterium hubeiense</name>
    <dbReference type="NCBI Taxonomy" id="1407499"/>
    <lineage>
        <taxon>Archaea</taxon>
        <taxon>Methanobacteriati</taxon>
        <taxon>Methanobacteriota</taxon>
        <taxon>Stenosarchaea group</taxon>
        <taxon>Halobacteria</taxon>
        <taxon>Halobacteriales</taxon>
        <taxon>Halobacteriaceae</taxon>
        <taxon>Halobacterium</taxon>
    </lineage>
</organism>
<evidence type="ECO:0000313" key="1">
    <source>
        <dbReference type="EMBL" id="CQH58049.1"/>
    </source>
</evidence>
<dbReference type="EMBL" id="LN831302">
    <property type="protein sequence ID" value="CQH58049.1"/>
    <property type="molecule type" value="Genomic_DNA"/>
</dbReference>
<accession>A0A0U5H4V7</accession>
<reference evidence="2" key="1">
    <citation type="journal article" date="2016" name="Environ. Microbiol.">
        <title>The complete genome of a viable archaeum isolated from 123-million-year-old rock salt.</title>
        <authorList>
            <person name="Jaakkola S.T."/>
            <person name="Pfeiffer F."/>
            <person name="Ravantti J.J."/>
            <person name="Guo Q."/>
            <person name="Liu Y."/>
            <person name="Chen X."/>
            <person name="Ma H."/>
            <person name="Yang C."/>
            <person name="Oksanen H.M."/>
            <person name="Bamford D.H."/>
        </authorList>
    </citation>
    <scope>NUCLEOTIDE SEQUENCE</scope>
    <source>
        <strain evidence="2">JI20-1</strain>
    </source>
</reference>
<gene>
    <name evidence="1" type="ORF">HHUB_2662</name>
</gene>
<dbReference type="AlphaFoldDB" id="A0A0U5H4V7"/>
<dbReference type="Gene3D" id="3.40.50.1820">
    <property type="entry name" value="alpha/beta hydrolase"/>
    <property type="match status" value="1"/>
</dbReference>
<dbReference type="RefSeq" id="WP_059057089.1">
    <property type="nucleotide sequence ID" value="NZ_CEML01000001.1"/>
</dbReference>
<proteinExistence type="predicted"/>
<sequence>MALETNTVRETAREFAVRVADGDPAAAADLLSDDGREAVVDAYPDGFGDVSDAEDALEQFWYGLYGEYGDFEGVETLAVEAPCALAELGFADGTQTLELGVEDGAVVAFSLPTAHEPPAYADLDAFDEREVTVDADDVALDGVLAVPDGDGPFPGVVLVHGAGIHDPDGGLSNVLKDFAWGLATEGVAVLRYAKRLRDHDVPAEEYTLDNVVVDDAVAAVDELAATNAVSEDSVFVAGHSQGGTAAPRIADRHGGVAGVANLDGAVQQVSDPETPVLRYEFEPDGDLSDEQEAELAALREQLRRVADGDYDPDEEVFGRPGRWHDSLREYDAGATAEALDAPAFVATSGRADPDVQPELVTFHEQRYAAWNELDLPKESRVERYPEVGHYFRDAHEPTTMAHLYFADNVAGEVVADLAAWVESVADA</sequence>